<evidence type="ECO:0000256" key="4">
    <source>
        <dbReference type="ARBA" id="ARBA00022989"/>
    </source>
</evidence>
<feature type="transmembrane region" description="Helical" evidence="6">
    <location>
        <begin position="374"/>
        <end position="396"/>
    </location>
</feature>
<feature type="transmembrane region" description="Helical" evidence="6">
    <location>
        <begin position="160"/>
        <end position="180"/>
    </location>
</feature>
<dbReference type="SUPFAM" id="SSF103473">
    <property type="entry name" value="MFS general substrate transporter"/>
    <property type="match status" value="1"/>
</dbReference>
<comment type="caution">
    <text evidence="8">The sequence shown here is derived from an EMBL/GenBank/DDBJ whole genome shotgun (WGS) entry which is preliminary data.</text>
</comment>
<organism evidence="8 9">
    <name type="scientific">Nocardioides zhouii</name>
    <dbReference type="NCBI Taxonomy" id="1168729"/>
    <lineage>
        <taxon>Bacteria</taxon>
        <taxon>Bacillati</taxon>
        <taxon>Actinomycetota</taxon>
        <taxon>Actinomycetes</taxon>
        <taxon>Propionibacteriales</taxon>
        <taxon>Nocardioidaceae</taxon>
        <taxon>Nocardioides</taxon>
    </lineage>
</organism>
<feature type="transmembrane region" description="Helical" evidence="6">
    <location>
        <begin position="408"/>
        <end position="431"/>
    </location>
</feature>
<sequence length="466" mass="46307">MECDGRMRGCVRSMTSPADMRAETPAADVPDDSRRISMLLGLLFGLAGMGSSSAAVTLPLLGPDLGVDAGLAAWIISLYVLMLAVTTALYGRISDLVGVRAPLLAGLVLMSVGALVAAVAPTFEVLLGARVLQGAGAAAVPTLGVAVLSARYSGAVRGLAFGRLAGVAAAVSCLGPLVGGVVEASFGWRAVMALPILGALVVPFLWRALSTEGSGARLDVVGAVLVALTAAGMVLLVQSPSGGLVVAVVGAALLVLGVPAVRATVRRRPDGFLPVEVIRNATVVRSAFAASAVPASWFAMLIALPAVLLSDGWEAWQVGLAMVPSAVVALVVPQVTGPTLIRIGPGRALAVAGVVASVALLVATLGAWLTSAPILVVGIVLVTFAFGLGQPALSAVVGDAVDPEVRGVALGVSTLLFLIGGSIGSAVVAGISGPLGMPSALLVLAVLPLLGLLVLAPTLRGESATA</sequence>
<keyword evidence="2" id="KW-0813">Transport</keyword>
<feature type="transmembrane region" description="Helical" evidence="6">
    <location>
        <begin position="243"/>
        <end position="265"/>
    </location>
</feature>
<comment type="subcellular location">
    <subcellularLocation>
        <location evidence="1">Cell membrane</location>
        <topology evidence="1">Multi-pass membrane protein</topology>
    </subcellularLocation>
</comment>
<dbReference type="InterPro" id="IPR011701">
    <property type="entry name" value="MFS"/>
</dbReference>
<dbReference type="PANTHER" id="PTHR42718">
    <property type="entry name" value="MAJOR FACILITATOR SUPERFAMILY MULTIDRUG TRANSPORTER MFSC"/>
    <property type="match status" value="1"/>
</dbReference>
<feature type="transmembrane region" description="Helical" evidence="6">
    <location>
        <begin position="218"/>
        <end position="237"/>
    </location>
</feature>
<evidence type="ECO:0000256" key="2">
    <source>
        <dbReference type="ARBA" id="ARBA00022448"/>
    </source>
</evidence>
<reference evidence="8 9" key="1">
    <citation type="submission" date="2019-01" db="EMBL/GenBank/DDBJ databases">
        <title>Novel species of Nocardioides.</title>
        <authorList>
            <person name="Liu Q."/>
            <person name="X Y.-H."/>
        </authorList>
    </citation>
    <scope>NUCLEOTIDE SEQUENCE [LARGE SCALE GENOMIC DNA]</scope>
    <source>
        <strain evidence="8 9">HLT2-9</strain>
    </source>
</reference>
<dbReference type="GO" id="GO:0022857">
    <property type="term" value="F:transmembrane transporter activity"/>
    <property type="evidence" value="ECO:0007669"/>
    <property type="project" value="InterPro"/>
</dbReference>
<dbReference type="PANTHER" id="PTHR42718:SF9">
    <property type="entry name" value="MAJOR FACILITATOR SUPERFAMILY MULTIDRUG TRANSPORTER MFSC"/>
    <property type="match status" value="1"/>
</dbReference>
<feature type="transmembrane region" description="Helical" evidence="6">
    <location>
        <begin position="71"/>
        <end position="91"/>
    </location>
</feature>
<dbReference type="InterPro" id="IPR036259">
    <property type="entry name" value="MFS_trans_sf"/>
</dbReference>
<feature type="transmembrane region" description="Helical" evidence="6">
    <location>
        <begin position="103"/>
        <end position="123"/>
    </location>
</feature>
<dbReference type="GO" id="GO:0005886">
    <property type="term" value="C:plasma membrane"/>
    <property type="evidence" value="ECO:0007669"/>
    <property type="project" value="UniProtKB-SubCell"/>
</dbReference>
<dbReference type="EMBL" id="SDWV01000020">
    <property type="protein sequence ID" value="RYC05816.1"/>
    <property type="molecule type" value="Genomic_DNA"/>
</dbReference>
<evidence type="ECO:0000256" key="5">
    <source>
        <dbReference type="ARBA" id="ARBA00023136"/>
    </source>
</evidence>
<dbReference type="OrthoDB" id="3579747at2"/>
<accession>A0A4Q2SJP8</accession>
<dbReference type="PROSITE" id="PS50850">
    <property type="entry name" value="MFS"/>
    <property type="match status" value="1"/>
</dbReference>
<keyword evidence="5 6" id="KW-0472">Membrane</keyword>
<dbReference type="PRINTS" id="PR01036">
    <property type="entry name" value="TCRTETB"/>
</dbReference>
<name>A0A4Q2SJP8_9ACTN</name>
<keyword evidence="3 6" id="KW-0812">Transmembrane</keyword>
<keyword evidence="9" id="KW-1185">Reference proteome</keyword>
<dbReference type="InterPro" id="IPR020846">
    <property type="entry name" value="MFS_dom"/>
</dbReference>
<evidence type="ECO:0000256" key="1">
    <source>
        <dbReference type="ARBA" id="ARBA00004651"/>
    </source>
</evidence>
<evidence type="ECO:0000313" key="9">
    <source>
        <dbReference type="Proteomes" id="UP000291101"/>
    </source>
</evidence>
<feature type="transmembrane region" description="Helical" evidence="6">
    <location>
        <begin position="186"/>
        <end position="206"/>
    </location>
</feature>
<feature type="domain" description="Major facilitator superfamily (MFS) profile" evidence="7">
    <location>
        <begin position="36"/>
        <end position="463"/>
    </location>
</feature>
<keyword evidence="4 6" id="KW-1133">Transmembrane helix</keyword>
<proteinExistence type="predicted"/>
<dbReference type="Gene3D" id="1.20.1250.20">
    <property type="entry name" value="MFS general substrate transporter like domains"/>
    <property type="match status" value="1"/>
</dbReference>
<dbReference type="AlphaFoldDB" id="A0A4Q2SJP8"/>
<feature type="transmembrane region" description="Helical" evidence="6">
    <location>
        <begin position="286"/>
        <end position="309"/>
    </location>
</feature>
<feature type="transmembrane region" description="Helical" evidence="6">
    <location>
        <begin position="348"/>
        <end position="368"/>
    </location>
</feature>
<dbReference type="Gene3D" id="1.20.1720.10">
    <property type="entry name" value="Multidrug resistance protein D"/>
    <property type="match status" value="1"/>
</dbReference>
<gene>
    <name evidence="8" type="ORF">EUA94_17280</name>
</gene>
<feature type="transmembrane region" description="Helical" evidence="6">
    <location>
        <begin position="315"/>
        <end position="336"/>
    </location>
</feature>
<protein>
    <submittedName>
        <fullName evidence="8">MFS transporter</fullName>
    </submittedName>
</protein>
<evidence type="ECO:0000256" key="6">
    <source>
        <dbReference type="SAM" id="Phobius"/>
    </source>
</evidence>
<dbReference type="Proteomes" id="UP000291101">
    <property type="component" value="Unassembled WGS sequence"/>
</dbReference>
<feature type="transmembrane region" description="Helical" evidence="6">
    <location>
        <begin position="39"/>
        <end position="59"/>
    </location>
</feature>
<evidence type="ECO:0000259" key="7">
    <source>
        <dbReference type="PROSITE" id="PS50850"/>
    </source>
</evidence>
<feature type="transmembrane region" description="Helical" evidence="6">
    <location>
        <begin position="129"/>
        <end position="148"/>
    </location>
</feature>
<evidence type="ECO:0000256" key="3">
    <source>
        <dbReference type="ARBA" id="ARBA00022692"/>
    </source>
</evidence>
<dbReference type="Pfam" id="PF07690">
    <property type="entry name" value="MFS_1"/>
    <property type="match status" value="1"/>
</dbReference>
<evidence type="ECO:0000313" key="8">
    <source>
        <dbReference type="EMBL" id="RYC05816.1"/>
    </source>
</evidence>
<feature type="transmembrane region" description="Helical" evidence="6">
    <location>
        <begin position="437"/>
        <end position="456"/>
    </location>
</feature>